<reference evidence="7 9" key="2">
    <citation type="journal article" date="2016" name="Front. Microbiol.">
        <title>Genome and transcriptome sequences reveal the specific parasitism of the nematophagous Purpureocillium lilacinum 36-1.</title>
        <authorList>
            <person name="Xie J."/>
            <person name="Li S."/>
            <person name="Mo C."/>
            <person name="Xiao X."/>
            <person name="Peng D."/>
            <person name="Wang G."/>
            <person name="Xiao Y."/>
        </authorList>
    </citation>
    <scope>NUCLEOTIDE SEQUENCE [LARGE SCALE GENOMIC DNA]</scope>
    <source>
        <strain evidence="7 9">36-1</strain>
    </source>
</reference>
<dbReference type="InterPro" id="IPR036291">
    <property type="entry name" value="NAD(P)-bd_dom_sf"/>
</dbReference>
<dbReference type="Proteomes" id="UP000245956">
    <property type="component" value="Unassembled WGS sequence"/>
</dbReference>
<dbReference type="EMBL" id="LSBH01000004">
    <property type="protein sequence ID" value="OAQ80496.1"/>
    <property type="molecule type" value="Genomic_DNA"/>
</dbReference>
<evidence type="ECO:0000313" key="7">
    <source>
        <dbReference type="EMBL" id="PWI71270.1"/>
    </source>
</evidence>
<comment type="similarity">
    <text evidence="1">Belongs to the zinc-containing alcohol dehydrogenase family.</text>
</comment>
<dbReference type="CDD" id="cd08249">
    <property type="entry name" value="enoyl_reductase_like"/>
    <property type="match status" value="1"/>
</dbReference>
<dbReference type="InterPro" id="IPR047122">
    <property type="entry name" value="Trans-enoyl_RdTase-like"/>
</dbReference>
<dbReference type="EMBL" id="LSBI01000016">
    <property type="protein sequence ID" value="OAQ75848.1"/>
    <property type="molecule type" value="Genomic_DNA"/>
</dbReference>
<comment type="caution">
    <text evidence="5">The sequence shown here is derived from an EMBL/GenBank/DDBJ whole genome shotgun (WGS) entry which is preliminary data.</text>
</comment>
<keyword evidence="2" id="KW-0560">Oxidoreductase</keyword>
<accession>A0A179GEB0</accession>
<evidence type="ECO:0000313" key="9">
    <source>
        <dbReference type="Proteomes" id="UP000245956"/>
    </source>
</evidence>
<dbReference type="Pfam" id="PF00107">
    <property type="entry name" value="ADH_zinc_N"/>
    <property type="match status" value="1"/>
</dbReference>
<evidence type="ECO:0000256" key="1">
    <source>
        <dbReference type="ARBA" id="ARBA00008072"/>
    </source>
</evidence>
<reference evidence="5 8" key="3">
    <citation type="submission" date="2016-02" db="EMBL/GenBank/DDBJ databases">
        <title>Biosynthesis of antibiotic leucinostatins and their inhibition on Phytophthora in bio-control Purpureocillium lilacinum.</title>
        <authorList>
            <person name="Wang G."/>
            <person name="Liu Z."/>
            <person name="Lin R."/>
            <person name="Li E."/>
            <person name="Mao Z."/>
            <person name="Ling J."/>
            <person name="Yin W."/>
            <person name="Xie B."/>
        </authorList>
    </citation>
    <scope>NUCLEOTIDE SEQUENCE [LARGE SCALE GENOMIC DNA]</scope>
    <source>
        <strain evidence="6">PLBJ-1</strain>
        <strain evidence="5">PLFJ-1</strain>
    </source>
</reference>
<reference evidence="7" key="1">
    <citation type="submission" date="2015-05" db="EMBL/GenBank/DDBJ databases">
        <authorList>
            <person name="Wang D.B."/>
            <person name="Wang M."/>
        </authorList>
    </citation>
    <scope>NUCLEOTIDE SEQUENCE</scope>
    <source>
        <strain evidence="7">36-1</strain>
    </source>
</reference>
<dbReference type="InterPro" id="IPR011032">
    <property type="entry name" value="GroES-like_sf"/>
</dbReference>
<dbReference type="PANTHER" id="PTHR45348:SF7">
    <property type="entry name" value="ZINC BINDING OXIDOREDUCTASE, PUTATIVE-RELATED"/>
    <property type="match status" value="1"/>
</dbReference>
<dbReference type="PANTHER" id="PTHR45348">
    <property type="entry name" value="HYPOTHETICAL OXIDOREDUCTASE (EUROFUNG)"/>
    <property type="match status" value="1"/>
</dbReference>
<evidence type="ECO:0000313" key="6">
    <source>
        <dbReference type="EMBL" id="OAQ80496.1"/>
    </source>
</evidence>
<dbReference type="SUPFAM" id="SSF50129">
    <property type="entry name" value="GroES-like"/>
    <property type="match status" value="1"/>
</dbReference>
<dbReference type="OMA" id="IGYHGVT"/>
<evidence type="ECO:0000313" key="4">
    <source>
        <dbReference type="EMBL" id="KAK4090490.1"/>
    </source>
</evidence>
<dbReference type="Proteomes" id="UP001287286">
    <property type="component" value="Unassembled WGS sequence"/>
</dbReference>
<dbReference type="STRING" id="33203.A0A179GEB0"/>
<name>A0A179GEB0_PURLI</name>
<evidence type="ECO:0000313" key="5">
    <source>
        <dbReference type="EMBL" id="OAQ75848.1"/>
    </source>
</evidence>
<dbReference type="InterPro" id="IPR013149">
    <property type="entry name" value="ADH-like_C"/>
</dbReference>
<dbReference type="KEGG" id="plj:28892954"/>
<dbReference type="EMBL" id="LCWV01000008">
    <property type="protein sequence ID" value="PWI71270.1"/>
    <property type="molecule type" value="Genomic_DNA"/>
</dbReference>
<dbReference type="Proteomes" id="UP000078240">
    <property type="component" value="Unassembled WGS sequence"/>
</dbReference>
<dbReference type="AlphaFoldDB" id="A0A179GEB0"/>
<dbReference type="GO" id="GO:0016651">
    <property type="term" value="F:oxidoreductase activity, acting on NAD(P)H"/>
    <property type="evidence" value="ECO:0007669"/>
    <property type="project" value="InterPro"/>
</dbReference>
<dbReference type="GeneID" id="28892954"/>
<sequence length="396" mass="41880">MKALVLKTAARTASVKELPRPVPGPGEVLIRVHAVALNPVDQIHFAGPIAAQDERVMGTDFAGVVVGRGEGLGGASGDARTVDGARVAGFVQGASSANDRPGAFAEYVAASYDLLWTIPEGLSFEDASTISMCGLTAAQALFPRFGLPSTFSSPSSSPNAPADSSSEPLNIFVYGSSTSLGMFGAQLAHVAAKASGRPLRLIGAASASRHEALRAAPYGYDVLVDYRDEKWVDKVREATAGGRGVDFALDTISERDTVPRVHATLAEGGKYHVFRAPEGGKYDTKGLKIQPVYGAVWEGLGVEIDYGDGLVFPASPEARKFAVDFFQFLSSGAEPGADVKLHPNPVRKMPGGLERIVPDGFALLSGLVSERQGLEQRREEEHMRPISGEKLVYTIV</sequence>
<dbReference type="SMART" id="SM00829">
    <property type="entry name" value="PKS_ER"/>
    <property type="match status" value="1"/>
</dbReference>
<reference evidence="4 10" key="5">
    <citation type="journal article" date="2024" name="Microbiol. Resour. Announc.">
        <title>Genome annotations for the ascomycete fungi Trichoderma harzianum, Trichoderma aggressivum, and Purpureocillium lilacinum.</title>
        <authorList>
            <person name="Beijen E.P.W."/>
            <person name="Ohm R.A."/>
        </authorList>
    </citation>
    <scope>NUCLEOTIDE SEQUENCE [LARGE SCALE GENOMIC DNA]</scope>
    <source>
        <strain evidence="4 10">CBS 150709</strain>
    </source>
</reference>
<dbReference type="EMBL" id="JAWRVI010000015">
    <property type="protein sequence ID" value="KAK4090490.1"/>
    <property type="molecule type" value="Genomic_DNA"/>
</dbReference>
<dbReference type="InterPro" id="IPR013154">
    <property type="entry name" value="ADH-like_N"/>
</dbReference>
<dbReference type="SUPFAM" id="SSF51735">
    <property type="entry name" value="NAD(P)-binding Rossmann-fold domains"/>
    <property type="match status" value="1"/>
</dbReference>
<protein>
    <submittedName>
        <fullName evidence="5">GroES-like protein</fullName>
    </submittedName>
</protein>
<proteinExistence type="inferred from homology"/>
<evidence type="ECO:0000256" key="2">
    <source>
        <dbReference type="ARBA" id="ARBA00023002"/>
    </source>
</evidence>
<dbReference type="Pfam" id="PF08240">
    <property type="entry name" value="ADH_N"/>
    <property type="match status" value="1"/>
</dbReference>
<dbReference type="Proteomes" id="UP000078340">
    <property type="component" value="Unassembled WGS sequence"/>
</dbReference>
<keyword evidence="10" id="KW-1185">Reference proteome</keyword>
<dbReference type="InterPro" id="IPR020843">
    <property type="entry name" value="ER"/>
</dbReference>
<feature type="domain" description="Enoyl reductase (ER)" evidence="3">
    <location>
        <begin position="8"/>
        <end position="332"/>
    </location>
</feature>
<organism evidence="5 8">
    <name type="scientific">Purpureocillium lilacinum</name>
    <name type="common">Paecilomyces lilacinus</name>
    <dbReference type="NCBI Taxonomy" id="33203"/>
    <lineage>
        <taxon>Eukaryota</taxon>
        <taxon>Fungi</taxon>
        <taxon>Dikarya</taxon>
        <taxon>Ascomycota</taxon>
        <taxon>Pezizomycotina</taxon>
        <taxon>Sordariomycetes</taxon>
        <taxon>Hypocreomycetidae</taxon>
        <taxon>Hypocreales</taxon>
        <taxon>Ophiocordycipitaceae</taxon>
        <taxon>Purpureocillium</taxon>
    </lineage>
</organism>
<dbReference type="Gene3D" id="3.40.50.720">
    <property type="entry name" value="NAD(P)-binding Rossmann-like Domain"/>
    <property type="match status" value="1"/>
</dbReference>
<evidence type="ECO:0000313" key="10">
    <source>
        <dbReference type="Proteomes" id="UP001287286"/>
    </source>
</evidence>
<dbReference type="Gene3D" id="3.90.180.10">
    <property type="entry name" value="Medium-chain alcohol dehydrogenases, catalytic domain"/>
    <property type="match status" value="1"/>
</dbReference>
<gene>
    <name evidence="7" type="ORF">PCL_12638</name>
    <name evidence="4" type="ORF">Purlil1_5162</name>
    <name evidence="6" type="ORF">VFPBJ_06081</name>
    <name evidence="5" type="ORF">VFPFJ_10838</name>
</gene>
<reference evidence="4" key="4">
    <citation type="submission" date="2023-11" db="EMBL/GenBank/DDBJ databases">
        <authorList>
            <person name="Beijen E."/>
            <person name="Ohm R.A."/>
        </authorList>
    </citation>
    <scope>NUCLEOTIDE SEQUENCE</scope>
    <source>
        <strain evidence="4">CBS 150709</strain>
    </source>
</reference>
<evidence type="ECO:0000313" key="8">
    <source>
        <dbReference type="Proteomes" id="UP000078340"/>
    </source>
</evidence>
<evidence type="ECO:0000259" key="3">
    <source>
        <dbReference type="SMART" id="SM00829"/>
    </source>
</evidence>